<organism evidence="1 2">
    <name type="scientific">Steccherinum ochraceum</name>
    <dbReference type="NCBI Taxonomy" id="92696"/>
    <lineage>
        <taxon>Eukaryota</taxon>
        <taxon>Fungi</taxon>
        <taxon>Dikarya</taxon>
        <taxon>Basidiomycota</taxon>
        <taxon>Agaricomycotina</taxon>
        <taxon>Agaricomycetes</taxon>
        <taxon>Polyporales</taxon>
        <taxon>Steccherinaceae</taxon>
        <taxon>Steccherinum</taxon>
    </lineage>
</organism>
<reference evidence="1 2" key="1">
    <citation type="submission" date="2018-11" db="EMBL/GenBank/DDBJ databases">
        <title>Genome assembly of Steccherinum ochraceum LE-BIN_3174, the white-rot fungus of the Steccherinaceae family (The Residual Polyporoid clade, Polyporales, Basidiomycota).</title>
        <authorList>
            <person name="Fedorova T.V."/>
            <person name="Glazunova O.A."/>
            <person name="Landesman E.O."/>
            <person name="Moiseenko K.V."/>
            <person name="Psurtseva N.V."/>
            <person name="Savinova O.S."/>
            <person name="Shakhova N.V."/>
            <person name="Tyazhelova T.V."/>
            <person name="Vasina D.V."/>
        </authorList>
    </citation>
    <scope>NUCLEOTIDE SEQUENCE [LARGE SCALE GENOMIC DNA]</scope>
    <source>
        <strain evidence="1 2">LE-BIN_3174</strain>
    </source>
</reference>
<dbReference type="Proteomes" id="UP000292702">
    <property type="component" value="Unassembled WGS sequence"/>
</dbReference>
<evidence type="ECO:0000313" key="2">
    <source>
        <dbReference type="Proteomes" id="UP000292702"/>
    </source>
</evidence>
<accession>A0A4R0R1D1</accession>
<dbReference type="OrthoDB" id="2667096at2759"/>
<sequence>MPESRLAFSLHSLGTPFHFTYLPASRCSYRGQHFDITMPSSFSTVAILADATNGFRNNVRRMRSMTLWDQQRTFGKENIAPYLHLATVPDVLVTNTLSRPSTPRNSDPHKWDPVDGKIIIKVHVPVTDDIWRFKVSENVSLSTFHQKVEAKVGFPVVLGISELSTISETQFKQWVGKRVRNGRNTPLTARPAWQDVMASPPL</sequence>
<gene>
    <name evidence="1" type="ORF">EIP91_009657</name>
</gene>
<name>A0A4R0R1D1_9APHY</name>
<keyword evidence="2" id="KW-1185">Reference proteome</keyword>
<dbReference type="AlphaFoldDB" id="A0A4R0R1D1"/>
<comment type="caution">
    <text evidence="1">The sequence shown here is derived from an EMBL/GenBank/DDBJ whole genome shotgun (WGS) entry which is preliminary data.</text>
</comment>
<dbReference type="EMBL" id="RWJN01000558">
    <property type="protein sequence ID" value="TCD60690.1"/>
    <property type="molecule type" value="Genomic_DNA"/>
</dbReference>
<protein>
    <submittedName>
        <fullName evidence="1">Uncharacterized protein</fullName>
    </submittedName>
</protein>
<evidence type="ECO:0000313" key="1">
    <source>
        <dbReference type="EMBL" id="TCD60690.1"/>
    </source>
</evidence>
<proteinExistence type="predicted"/>